<dbReference type="Gene3D" id="3.30.1490.80">
    <property type="match status" value="1"/>
</dbReference>
<keyword evidence="6 12" id="KW-0479">Metal-binding</keyword>
<comment type="catalytic activity">
    <reaction evidence="12">
        <text>gamma-L-glutamyl-L-cysteine + glycine + ATP = glutathione + ADP + phosphate + H(+)</text>
        <dbReference type="Rhea" id="RHEA:13557"/>
        <dbReference type="ChEBI" id="CHEBI:15378"/>
        <dbReference type="ChEBI" id="CHEBI:30616"/>
        <dbReference type="ChEBI" id="CHEBI:43474"/>
        <dbReference type="ChEBI" id="CHEBI:57305"/>
        <dbReference type="ChEBI" id="CHEBI:57925"/>
        <dbReference type="ChEBI" id="CHEBI:58173"/>
        <dbReference type="ChEBI" id="CHEBI:456216"/>
        <dbReference type="EC" id="6.3.2.3"/>
    </reaction>
</comment>
<evidence type="ECO:0000256" key="13">
    <source>
        <dbReference type="PIRSR" id="PIRSR001558-1"/>
    </source>
</evidence>
<dbReference type="OrthoDB" id="2020073at2759"/>
<dbReference type="InterPro" id="IPR004887">
    <property type="entry name" value="GSH_synth_subst-bd"/>
</dbReference>
<comment type="pathway">
    <text evidence="1 12">Sulfur metabolism; glutathione biosynthesis; glutathione from L-cysteine and L-glutamate: step 2/2.</text>
</comment>
<dbReference type="GO" id="GO:0004363">
    <property type="term" value="F:glutathione synthase activity"/>
    <property type="evidence" value="ECO:0000318"/>
    <property type="project" value="GO_Central"/>
</dbReference>
<feature type="binding site" evidence="14">
    <location>
        <position position="385"/>
    </location>
    <ligand>
        <name>Mg(2+)</name>
        <dbReference type="ChEBI" id="CHEBI:18420"/>
    </ligand>
</feature>
<comment type="cofactor">
    <cofactor evidence="12 14">
        <name>Mg(2+)</name>
        <dbReference type="ChEBI" id="CHEBI:18420"/>
    </cofactor>
    <text evidence="12 14">Binds 1 Mg(2+) ion per subunit.</text>
</comment>
<feature type="binding site" evidence="13">
    <location>
        <position position="392"/>
    </location>
    <ligand>
        <name>ATP</name>
        <dbReference type="ChEBI" id="CHEBI:30616"/>
    </ligand>
</feature>
<feature type="binding site" evidence="13">
    <location>
        <position position="324"/>
    </location>
    <ligand>
        <name>ATP</name>
        <dbReference type="ChEBI" id="CHEBI:30616"/>
    </ligand>
</feature>
<evidence type="ECO:0000256" key="11">
    <source>
        <dbReference type="ARBA" id="ARBA00059746"/>
    </source>
</evidence>
<feature type="domain" description="Glutathione synthase substrate-binding" evidence="16">
    <location>
        <begin position="221"/>
        <end position="320"/>
    </location>
</feature>
<dbReference type="PANTHER" id="PTHR11130:SF0">
    <property type="entry name" value="GLUTATHIONE SYNTHETASE"/>
    <property type="match status" value="1"/>
</dbReference>
<sequence length="492" mass="54083">MQTQVAPNLDNCLPESELSDEELLGSDAVPALVQDALIWCSLHGLLVGDKDGKNSGVTPGVGLVHAPVSLLPTPFPRPLFEQAVEVAPIFNELVDKVSQDSEFLFSTLERARKTDSFTAGLLDIYRATLDKGIKEDIRLGLHRSDYMLDKATGGLLQIELNTISSSFAALGTQVSRLHRHIVNRAGARSKLEPQNVPENASFEAMTDGIAEAWRQYGDDEAVVLFVVQPAERNMYDQLWMADRLWDAHGIRSVRRTLTEIEKDGALDGDRTLSISGQRVSVVYFRAGYTPTDYPSDTEWRARLLMEESSAVKCPSISYHLTGAKKIQQELARPGVLERFITNEKDAALLRRHFAGLWALEGEGSEEIIEKAIADPEGFVLKPQREGGGNNIYGSDVPAKLQELQGTDGLAAYILMQRIFPPVKKSYLLRGGEWSQQDTLSELGIFGTYLRNGEKVVINQPAGHLLRTKTASSNEGGVAAGYGVIDSPYLTSK</sequence>
<evidence type="ECO:0000256" key="1">
    <source>
        <dbReference type="ARBA" id="ARBA00004965"/>
    </source>
</evidence>
<feature type="binding site" evidence="13">
    <location>
        <begin position="381"/>
        <end position="390"/>
    </location>
    <ligand>
        <name>ATP</name>
        <dbReference type="ChEBI" id="CHEBI:30616"/>
    </ligand>
</feature>
<feature type="binding site" evidence="13">
    <location>
        <position position="468"/>
    </location>
    <ligand>
        <name>ATP</name>
        <dbReference type="ChEBI" id="CHEBI:30616"/>
    </ligand>
</feature>
<evidence type="ECO:0000256" key="8">
    <source>
        <dbReference type="ARBA" id="ARBA00022840"/>
    </source>
</evidence>
<feature type="binding site" evidence="15">
    <location>
        <begin position="231"/>
        <end position="233"/>
    </location>
    <ligand>
        <name>substrate</name>
    </ligand>
</feature>
<evidence type="ECO:0000256" key="9">
    <source>
        <dbReference type="ARBA" id="ARBA00022842"/>
    </source>
</evidence>
<evidence type="ECO:0000256" key="5">
    <source>
        <dbReference type="ARBA" id="ARBA00022684"/>
    </source>
</evidence>
<dbReference type="STRING" id="105231.A0A0U9HIG4"/>
<feature type="binding site" evidence="13">
    <location>
        <position position="237"/>
    </location>
    <ligand>
        <name>substrate</name>
    </ligand>
</feature>
<keyword evidence="5 12" id="KW-0317">Glutathione biosynthesis</keyword>
<evidence type="ECO:0000256" key="3">
    <source>
        <dbReference type="ARBA" id="ARBA00011738"/>
    </source>
</evidence>
<dbReference type="Gene3D" id="3.30.1490.50">
    <property type="match status" value="1"/>
</dbReference>
<feature type="binding site" evidence="13">
    <location>
        <position position="159"/>
    </location>
    <ligand>
        <name>ATP</name>
        <dbReference type="ChEBI" id="CHEBI:30616"/>
    </ligand>
</feature>
<dbReference type="InterPro" id="IPR014709">
    <property type="entry name" value="Glutathione_synthase_C_euk"/>
</dbReference>
<feature type="binding site" evidence="13">
    <location>
        <position position="441"/>
    </location>
    <ligand>
        <name>ATP</name>
        <dbReference type="ChEBI" id="CHEBI:30616"/>
    </ligand>
</feature>
<dbReference type="PIRSF" id="PIRSF001558">
    <property type="entry name" value="GSHase"/>
    <property type="match status" value="1"/>
</dbReference>
<dbReference type="InterPro" id="IPR014042">
    <property type="entry name" value="Glutathione_synthase_a-hlx"/>
</dbReference>
<comment type="subunit">
    <text evidence="3">Homodimer.</text>
</comment>
<dbReference type="Proteomes" id="UP000054558">
    <property type="component" value="Unassembled WGS sequence"/>
</dbReference>
<evidence type="ECO:0000256" key="10">
    <source>
        <dbReference type="ARBA" id="ARBA00052123"/>
    </source>
</evidence>
<evidence type="ECO:0000256" key="6">
    <source>
        <dbReference type="ARBA" id="ARBA00022723"/>
    </source>
</evidence>
<feature type="binding site" evidence="15">
    <location>
        <begin position="285"/>
        <end position="288"/>
    </location>
    <ligand>
        <name>substrate</name>
    </ligand>
</feature>
<comment type="similarity">
    <text evidence="2 12">Belongs to the eukaryotic GSH synthase family.</text>
</comment>
<feature type="binding site" evidence="13">
    <location>
        <begin position="415"/>
        <end position="418"/>
    </location>
    <ligand>
        <name>ATP</name>
        <dbReference type="ChEBI" id="CHEBI:30616"/>
    </ligand>
</feature>
<comment type="catalytic activity">
    <reaction evidence="10">
        <text>gamma-L-glutamyl-(2S)-2-aminobutanoate + glycine + ATP = ophthalmate + ADP + phosphate + H(+)</text>
        <dbReference type="Rhea" id="RHEA:72075"/>
        <dbReference type="ChEBI" id="CHEBI:15378"/>
        <dbReference type="ChEBI" id="CHEBI:30616"/>
        <dbReference type="ChEBI" id="CHEBI:43474"/>
        <dbReference type="ChEBI" id="CHEBI:57305"/>
        <dbReference type="ChEBI" id="CHEBI:189406"/>
        <dbReference type="ChEBI" id="CHEBI:189750"/>
        <dbReference type="ChEBI" id="CHEBI:456216"/>
    </reaction>
    <physiologicalReaction direction="left-to-right" evidence="10">
        <dbReference type="Rhea" id="RHEA:72076"/>
    </physiologicalReaction>
</comment>
<dbReference type="PANTHER" id="PTHR11130">
    <property type="entry name" value="GLUTATHIONE SYNTHETASE"/>
    <property type="match status" value="1"/>
</dbReference>
<feature type="binding site" evidence="14">
    <location>
        <position position="161"/>
    </location>
    <ligand>
        <name>Mg(2+)</name>
        <dbReference type="ChEBI" id="CHEBI:18420"/>
    </ligand>
</feature>
<dbReference type="Gene3D" id="3.40.50.1760">
    <property type="entry name" value="Glutathione synthase, substrate-binding domain superfamily, eukaryotic"/>
    <property type="match status" value="1"/>
</dbReference>
<keyword evidence="9 12" id="KW-0460">Magnesium</keyword>
<dbReference type="FunFam" id="3.30.1490.50:FF:000001">
    <property type="entry name" value="Glutathione synthetase"/>
    <property type="match status" value="1"/>
</dbReference>
<evidence type="ECO:0000313" key="18">
    <source>
        <dbReference type="Proteomes" id="UP000054558"/>
    </source>
</evidence>
<feature type="binding site" evidence="13">
    <location>
        <position position="143"/>
    </location>
    <ligand>
        <name>substrate</name>
    </ligand>
</feature>
<keyword evidence="4 12" id="KW-0436">Ligase</keyword>
<evidence type="ECO:0000256" key="14">
    <source>
        <dbReference type="PIRSR" id="PIRSR001558-2"/>
    </source>
</evidence>
<dbReference type="InterPro" id="IPR005615">
    <property type="entry name" value="Glutathione_synthase"/>
</dbReference>
<feature type="binding site" evidence="14">
    <location>
        <position position="159"/>
    </location>
    <ligand>
        <name>Mg(2+)</name>
        <dbReference type="ChEBI" id="CHEBI:18420"/>
    </ligand>
</feature>
<keyword evidence="8 12" id="KW-0067">ATP-binding</keyword>
<accession>A0A0U9HIG4</accession>
<dbReference type="SUPFAM" id="SSF56059">
    <property type="entry name" value="Glutathione synthetase ATP-binding domain-like"/>
    <property type="match status" value="1"/>
</dbReference>
<reference evidence="17 18" key="1">
    <citation type="journal article" date="2014" name="Nat. Commun.">
        <title>Klebsormidium flaccidum genome reveals primary factors for plant terrestrial adaptation.</title>
        <authorList>
            <person name="Hori K."/>
            <person name="Maruyama F."/>
            <person name="Fujisawa T."/>
            <person name="Togashi T."/>
            <person name="Yamamoto N."/>
            <person name="Seo M."/>
            <person name="Sato S."/>
            <person name="Yamada T."/>
            <person name="Mori H."/>
            <person name="Tajima N."/>
            <person name="Moriyama T."/>
            <person name="Ikeuchi M."/>
            <person name="Watanabe M."/>
            <person name="Wada H."/>
            <person name="Kobayashi K."/>
            <person name="Saito M."/>
            <person name="Masuda T."/>
            <person name="Sasaki-Sekimoto Y."/>
            <person name="Mashiguchi K."/>
            <person name="Awai K."/>
            <person name="Shimojima M."/>
            <person name="Masuda S."/>
            <person name="Iwai M."/>
            <person name="Nobusawa T."/>
            <person name="Narise T."/>
            <person name="Kondo S."/>
            <person name="Saito H."/>
            <person name="Sato R."/>
            <person name="Murakawa M."/>
            <person name="Ihara Y."/>
            <person name="Oshima-Yamada Y."/>
            <person name="Ohtaka K."/>
            <person name="Satoh M."/>
            <person name="Sonobe K."/>
            <person name="Ishii M."/>
            <person name="Ohtani R."/>
            <person name="Kanamori-Sato M."/>
            <person name="Honoki R."/>
            <person name="Miyazaki D."/>
            <person name="Mochizuki H."/>
            <person name="Umetsu J."/>
            <person name="Higashi K."/>
            <person name="Shibata D."/>
            <person name="Kamiya Y."/>
            <person name="Sato N."/>
            <person name="Nakamura Y."/>
            <person name="Tabata S."/>
            <person name="Ida S."/>
            <person name="Kurokawa K."/>
            <person name="Ohta H."/>
        </authorList>
    </citation>
    <scope>NUCLEOTIDE SEQUENCE [LARGE SCALE GENOMIC DNA]</scope>
    <source>
        <strain evidence="17 18">NIES-2285</strain>
    </source>
</reference>
<dbReference type="EMBL" id="DF236979">
    <property type="protein sequence ID" value="GAQ79430.1"/>
    <property type="molecule type" value="Genomic_DNA"/>
</dbReference>
<dbReference type="GO" id="GO:0043295">
    <property type="term" value="F:glutathione binding"/>
    <property type="evidence" value="ECO:0000318"/>
    <property type="project" value="GO_Central"/>
</dbReference>
<evidence type="ECO:0000256" key="12">
    <source>
        <dbReference type="PIRNR" id="PIRNR001558"/>
    </source>
</evidence>
<feature type="binding site" evidence="15">
    <location>
        <begin position="477"/>
        <end position="478"/>
    </location>
    <ligand>
        <name>substrate</name>
    </ligand>
</feature>
<dbReference type="Pfam" id="PF03917">
    <property type="entry name" value="GSH_synth_ATP"/>
    <property type="match status" value="1"/>
</dbReference>
<name>A0A0U9HIG4_KLENI</name>
<dbReference type="Pfam" id="PF03199">
    <property type="entry name" value="GSH_synthase"/>
    <property type="match status" value="1"/>
</dbReference>
<dbReference type="FunFam" id="3.40.50.1760:FF:000001">
    <property type="entry name" value="Glutathione synthetase"/>
    <property type="match status" value="1"/>
</dbReference>
<dbReference type="EC" id="6.3.2.3" evidence="12"/>
<proteinExistence type="inferred from homology"/>
<evidence type="ECO:0000256" key="15">
    <source>
        <dbReference type="PIRSR" id="PIRSR001558-3"/>
    </source>
</evidence>
<dbReference type="Gene3D" id="3.30.470.20">
    <property type="entry name" value="ATP-grasp fold, B domain"/>
    <property type="match status" value="1"/>
</dbReference>
<comment type="function">
    <text evidence="11">Catalyzes the production of glutathione from gamma-glutamylcysteine and glycine in an ATP-dependent manner. Glutathione (gamma-glutamylcysteinylglycine, GSH) is the most abundant intracellular thiol in living aerobic cells and is required for numerous processes including the protection of cells against oxidative damage, amino acid transport, the detoxification of foreign compounds, the maintenance of protein sulfhydryl groups in a reduced state and acts as a cofactor for a number of enzymes. Participates in ophthalmate biosynthesis in hepatocytes.</text>
</comment>
<keyword evidence="7 12" id="KW-0547">Nucleotide-binding</keyword>
<evidence type="ECO:0000256" key="4">
    <source>
        <dbReference type="ARBA" id="ARBA00022598"/>
    </source>
</evidence>
<dbReference type="InterPro" id="IPR014049">
    <property type="entry name" value="Glutathione_synthase_N_euk"/>
</dbReference>
<feature type="binding site" evidence="15">
    <location>
        <begin position="163"/>
        <end position="166"/>
    </location>
    <ligand>
        <name>substrate</name>
    </ligand>
</feature>
<gene>
    <name evidence="17" type="ORF">KFL_000300280</name>
</gene>
<dbReference type="InterPro" id="IPR037013">
    <property type="entry name" value="GSH-S_sub-bd_sf"/>
</dbReference>
<protein>
    <recommendedName>
        <fullName evidence="12">Glutathione synthetase</fullName>
        <shortName evidence="12">GSH-S</shortName>
        <ecNumber evidence="12">6.3.2.3</ecNumber>
    </recommendedName>
</protein>
<dbReference type="GO" id="GO:0000287">
    <property type="term" value="F:magnesium ion binding"/>
    <property type="evidence" value="ECO:0007669"/>
    <property type="project" value="UniProtKB-UniRule"/>
</dbReference>
<dbReference type="GO" id="GO:0005829">
    <property type="term" value="C:cytosol"/>
    <property type="evidence" value="ECO:0000318"/>
    <property type="project" value="GO_Central"/>
</dbReference>
<keyword evidence="18" id="KW-1185">Reference proteome</keyword>
<feature type="binding site" evidence="13">
    <location>
        <position position="474"/>
    </location>
    <ligand>
        <name>ATP</name>
        <dbReference type="ChEBI" id="CHEBI:30616"/>
    </ligand>
</feature>
<dbReference type="Gene3D" id="1.10.1080.10">
    <property type="entry name" value="Glutathione Synthetase, Chain A, domain 3"/>
    <property type="match status" value="1"/>
</dbReference>
<dbReference type="InterPro" id="IPR016185">
    <property type="entry name" value="PreATP-grasp_dom_sf"/>
</dbReference>
<dbReference type="UniPathway" id="UPA00142">
    <property type="reaction ID" value="UER00210"/>
</dbReference>
<dbReference type="OMA" id="NGLVMYP"/>
<organism evidence="17 18">
    <name type="scientific">Klebsormidium nitens</name>
    <name type="common">Green alga</name>
    <name type="synonym">Ulothrix nitens</name>
    <dbReference type="NCBI Taxonomy" id="105231"/>
    <lineage>
        <taxon>Eukaryota</taxon>
        <taxon>Viridiplantae</taxon>
        <taxon>Streptophyta</taxon>
        <taxon>Klebsormidiophyceae</taxon>
        <taxon>Klebsormidiales</taxon>
        <taxon>Klebsormidiaceae</taxon>
        <taxon>Klebsormidium</taxon>
    </lineage>
</organism>
<evidence type="ECO:0000256" key="7">
    <source>
        <dbReference type="ARBA" id="ARBA00022741"/>
    </source>
</evidence>
<dbReference type="GO" id="GO:0005524">
    <property type="term" value="F:ATP binding"/>
    <property type="evidence" value="ECO:0007669"/>
    <property type="project" value="UniProtKB-UniRule"/>
</dbReference>
<dbReference type="AlphaFoldDB" id="A0A0U9HIG4"/>
<dbReference type="NCBIfam" id="TIGR01986">
    <property type="entry name" value="glut_syn_euk"/>
    <property type="match status" value="1"/>
</dbReference>
<feature type="binding site" evidence="13">
    <location>
        <position position="466"/>
    </location>
    <ligand>
        <name>substrate</name>
    </ligand>
</feature>
<evidence type="ECO:0000259" key="16">
    <source>
        <dbReference type="Pfam" id="PF03199"/>
    </source>
</evidence>
<evidence type="ECO:0000256" key="2">
    <source>
        <dbReference type="ARBA" id="ARBA00010385"/>
    </source>
</evidence>
<dbReference type="SUPFAM" id="SSF52440">
    <property type="entry name" value="PreATP-grasp domain"/>
    <property type="match status" value="1"/>
</dbReference>
<evidence type="ECO:0000313" key="17">
    <source>
        <dbReference type="EMBL" id="GAQ79430.1"/>
    </source>
</evidence>